<comment type="caution">
    <text evidence="1">The sequence shown here is derived from an EMBL/GenBank/DDBJ whole genome shotgun (WGS) entry which is preliminary data.</text>
</comment>
<protein>
    <submittedName>
        <fullName evidence="1">Uncharacterized protein</fullName>
    </submittedName>
</protein>
<name>A0A164TWB9_9CRUS</name>
<organism evidence="1 2">
    <name type="scientific">Daphnia magna</name>
    <dbReference type="NCBI Taxonomy" id="35525"/>
    <lineage>
        <taxon>Eukaryota</taxon>
        <taxon>Metazoa</taxon>
        <taxon>Ecdysozoa</taxon>
        <taxon>Arthropoda</taxon>
        <taxon>Crustacea</taxon>
        <taxon>Branchiopoda</taxon>
        <taxon>Diplostraca</taxon>
        <taxon>Cladocera</taxon>
        <taxon>Anomopoda</taxon>
        <taxon>Daphniidae</taxon>
        <taxon>Daphnia</taxon>
    </lineage>
</organism>
<accession>A0A164TWB9</accession>
<gene>
    <name evidence="1" type="ORF">APZ42_024618</name>
</gene>
<evidence type="ECO:0000313" key="2">
    <source>
        <dbReference type="Proteomes" id="UP000076858"/>
    </source>
</evidence>
<dbReference type="AlphaFoldDB" id="A0A164TWB9"/>
<proteinExistence type="predicted"/>
<dbReference type="Proteomes" id="UP000076858">
    <property type="component" value="Unassembled WGS sequence"/>
</dbReference>
<keyword evidence="2" id="KW-1185">Reference proteome</keyword>
<reference evidence="1 2" key="1">
    <citation type="submission" date="2016-03" db="EMBL/GenBank/DDBJ databases">
        <title>EvidentialGene: Evidence-directed Construction of Genes on Genomes.</title>
        <authorList>
            <person name="Gilbert D.G."/>
            <person name="Choi J.-H."/>
            <person name="Mockaitis K."/>
            <person name="Colbourne J."/>
            <person name="Pfrender M."/>
        </authorList>
    </citation>
    <scope>NUCLEOTIDE SEQUENCE [LARGE SCALE GENOMIC DNA]</scope>
    <source>
        <strain evidence="1 2">Xinb3</strain>
        <tissue evidence="1">Complete organism</tissue>
    </source>
</reference>
<dbReference type="EMBL" id="LRGB01001685">
    <property type="protein sequence ID" value="KZS10821.1"/>
    <property type="molecule type" value="Genomic_DNA"/>
</dbReference>
<evidence type="ECO:0000313" key="1">
    <source>
        <dbReference type="EMBL" id="KZS10821.1"/>
    </source>
</evidence>
<sequence length="48" mass="5808">MISNLGRYEKCQWHEALYIPVLKRNETKVMFSPSRFLLRRMRSVGCYV</sequence>